<keyword evidence="1" id="KW-1133">Transmembrane helix</keyword>
<evidence type="ECO:0000313" key="3">
    <source>
        <dbReference type="Proteomes" id="UP000487117"/>
    </source>
</evidence>
<dbReference type="EMBL" id="WNDS01000004">
    <property type="protein sequence ID" value="KAF1014213.1"/>
    <property type="molecule type" value="Genomic_DNA"/>
</dbReference>
<accession>A0A7V8FF60</accession>
<organism evidence="2 3">
    <name type="scientific">Stenotrophomonas maltophilia</name>
    <name type="common">Pseudomonas maltophilia</name>
    <name type="synonym">Xanthomonas maltophilia</name>
    <dbReference type="NCBI Taxonomy" id="40324"/>
    <lineage>
        <taxon>Bacteria</taxon>
        <taxon>Pseudomonadati</taxon>
        <taxon>Pseudomonadota</taxon>
        <taxon>Gammaproteobacteria</taxon>
        <taxon>Lysobacterales</taxon>
        <taxon>Lysobacteraceae</taxon>
        <taxon>Stenotrophomonas</taxon>
        <taxon>Stenotrophomonas maltophilia group</taxon>
    </lineage>
</organism>
<dbReference type="AlphaFoldDB" id="A0A7V8FF60"/>
<dbReference type="Proteomes" id="UP000487117">
    <property type="component" value="Unassembled WGS sequence"/>
</dbReference>
<name>A0A7V8FF60_STEMA</name>
<feature type="transmembrane region" description="Helical" evidence="1">
    <location>
        <begin position="160"/>
        <end position="177"/>
    </location>
</feature>
<feature type="transmembrane region" description="Helical" evidence="1">
    <location>
        <begin position="130"/>
        <end position="154"/>
    </location>
</feature>
<evidence type="ECO:0008006" key="4">
    <source>
        <dbReference type="Google" id="ProtNLM"/>
    </source>
</evidence>
<evidence type="ECO:0000313" key="2">
    <source>
        <dbReference type="EMBL" id="KAF1014213.1"/>
    </source>
</evidence>
<protein>
    <recommendedName>
        <fullName evidence="4">Transmembrane protein</fullName>
    </recommendedName>
</protein>
<keyword evidence="1" id="KW-0472">Membrane</keyword>
<keyword evidence="1" id="KW-0812">Transmembrane</keyword>
<proteinExistence type="predicted"/>
<comment type="caution">
    <text evidence="2">The sequence shown here is derived from an EMBL/GenBank/DDBJ whole genome shotgun (WGS) entry which is preliminary data.</text>
</comment>
<feature type="transmembrane region" description="Helical" evidence="1">
    <location>
        <begin position="16"/>
        <end position="36"/>
    </location>
</feature>
<reference evidence="3" key="1">
    <citation type="journal article" date="2020" name="MBio">
        <title>Horizontal gene transfer to a defensive symbiont with a reduced genome amongst a multipartite beetle microbiome.</title>
        <authorList>
            <person name="Waterworth S.C."/>
            <person name="Florez L.V."/>
            <person name="Rees E.R."/>
            <person name="Hertweck C."/>
            <person name="Kaltenpoth M."/>
            <person name="Kwan J.C."/>
        </authorList>
    </citation>
    <scope>NUCLEOTIDE SEQUENCE [LARGE SCALE GENOMIC DNA]</scope>
</reference>
<gene>
    <name evidence="2" type="ORF">GAK31_03237</name>
</gene>
<sequence>MDGIVDRLISLQDGRLLFPLILCAAAVLLFKGLATIQQSKGSSRKEFLELFQRDDKKDDLWLSVAIRHQFGTYLPVSIIKRLSALDQPARALLEISDAWSLIDLDEATGEVVWRKRRYASETYRRRMSRFWVVGYFAIALAAVMLGYFLLVSGLSMRQAAVYWLYVAIGLTAAFFCLHRSMLLKEGSEAIERWLGMK</sequence>
<evidence type="ECO:0000256" key="1">
    <source>
        <dbReference type="SAM" id="Phobius"/>
    </source>
</evidence>